<evidence type="ECO:0000313" key="1">
    <source>
        <dbReference type="EMBL" id="KAK5628763.1"/>
    </source>
</evidence>
<evidence type="ECO:0000313" key="2">
    <source>
        <dbReference type="Proteomes" id="UP001305414"/>
    </source>
</evidence>
<gene>
    <name evidence="1" type="ORF">RRF57_004478</name>
</gene>
<comment type="caution">
    <text evidence="1">The sequence shown here is derived from an EMBL/GenBank/DDBJ whole genome shotgun (WGS) entry which is preliminary data.</text>
</comment>
<dbReference type="EMBL" id="JAWHQM010000009">
    <property type="protein sequence ID" value="KAK5628763.1"/>
    <property type="molecule type" value="Genomic_DNA"/>
</dbReference>
<dbReference type="AlphaFoldDB" id="A0AAN7Z6H4"/>
<sequence>MVKLCQQFVTLGLHRLKMLVKRSDLLLLRFDESYTLIYNDVFRQALRLSVGEGGQKTRKVLLGLVDK</sequence>
<protein>
    <submittedName>
        <fullName evidence="1">Uncharacterized protein</fullName>
    </submittedName>
</protein>
<name>A0AAN7Z6H4_9PEZI</name>
<organism evidence="1 2">
    <name type="scientific">Xylaria bambusicola</name>
    <dbReference type="NCBI Taxonomy" id="326684"/>
    <lineage>
        <taxon>Eukaryota</taxon>
        <taxon>Fungi</taxon>
        <taxon>Dikarya</taxon>
        <taxon>Ascomycota</taxon>
        <taxon>Pezizomycotina</taxon>
        <taxon>Sordariomycetes</taxon>
        <taxon>Xylariomycetidae</taxon>
        <taxon>Xylariales</taxon>
        <taxon>Xylariaceae</taxon>
        <taxon>Xylaria</taxon>
    </lineage>
</organism>
<accession>A0AAN7Z6H4</accession>
<reference evidence="1 2" key="1">
    <citation type="submission" date="2023-10" db="EMBL/GenBank/DDBJ databases">
        <title>Draft genome sequence of Xylaria bambusicola isolate GMP-LS, the root and basal stem rot pathogen of sugarcane in Indonesia.</title>
        <authorList>
            <person name="Selvaraj P."/>
            <person name="Muralishankar V."/>
            <person name="Muruganantham S."/>
            <person name="Sp S."/>
            <person name="Haryani S."/>
            <person name="Lau K.J.X."/>
            <person name="Naqvi N.I."/>
        </authorList>
    </citation>
    <scope>NUCLEOTIDE SEQUENCE [LARGE SCALE GENOMIC DNA]</scope>
    <source>
        <strain evidence="1">GMP-LS</strain>
    </source>
</reference>
<proteinExistence type="predicted"/>
<keyword evidence="2" id="KW-1185">Reference proteome</keyword>
<dbReference type="Proteomes" id="UP001305414">
    <property type="component" value="Unassembled WGS sequence"/>
</dbReference>